<dbReference type="InterPro" id="IPR006633">
    <property type="entry name" value="Carb-bd_sugar_hydrolysis-dom"/>
</dbReference>
<proteinExistence type="predicted"/>
<accession>A0ABP7EEA1</accession>
<feature type="signal peptide" evidence="1">
    <location>
        <begin position="1"/>
        <end position="18"/>
    </location>
</feature>
<dbReference type="SMART" id="SM00710">
    <property type="entry name" value="PbH1"/>
    <property type="match status" value="8"/>
</dbReference>
<dbReference type="InterPro" id="IPR026464">
    <property type="entry name" value="NosD_copper_fam"/>
</dbReference>
<evidence type="ECO:0000256" key="1">
    <source>
        <dbReference type="SAM" id="SignalP"/>
    </source>
</evidence>
<evidence type="ECO:0000313" key="3">
    <source>
        <dbReference type="EMBL" id="GAA3717159.1"/>
    </source>
</evidence>
<feature type="domain" description="Carbohydrate-binding/sugar hydrolysis" evidence="2">
    <location>
        <begin position="186"/>
        <end position="359"/>
    </location>
</feature>
<evidence type="ECO:0000313" key="4">
    <source>
        <dbReference type="Proteomes" id="UP001501479"/>
    </source>
</evidence>
<dbReference type="InterPro" id="IPR012334">
    <property type="entry name" value="Pectin_lyas_fold"/>
</dbReference>
<dbReference type="Proteomes" id="UP001501479">
    <property type="component" value="Unassembled WGS sequence"/>
</dbReference>
<reference evidence="4" key="1">
    <citation type="journal article" date="2019" name="Int. J. Syst. Evol. Microbiol.">
        <title>The Global Catalogue of Microorganisms (GCM) 10K type strain sequencing project: providing services to taxonomists for standard genome sequencing and annotation.</title>
        <authorList>
            <consortium name="The Broad Institute Genomics Platform"/>
            <consortium name="The Broad Institute Genome Sequencing Center for Infectious Disease"/>
            <person name="Wu L."/>
            <person name="Ma J."/>
        </authorList>
    </citation>
    <scope>NUCLEOTIDE SEQUENCE [LARGE SCALE GENOMIC DNA]</scope>
    <source>
        <strain evidence="4">JCM 17329</strain>
    </source>
</reference>
<dbReference type="NCBIfam" id="TIGR04247">
    <property type="entry name" value="NosD_copper_fam"/>
    <property type="match status" value="1"/>
</dbReference>
<dbReference type="Gene3D" id="2.160.20.10">
    <property type="entry name" value="Single-stranded right-handed beta-helix, Pectin lyase-like"/>
    <property type="match status" value="1"/>
</dbReference>
<dbReference type="Pfam" id="PF05048">
    <property type="entry name" value="NosD"/>
    <property type="match status" value="1"/>
</dbReference>
<keyword evidence="4" id="KW-1185">Reference proteome</keyword>
<feature type="domain" description="Carbohydrate-binding/sugar hydrolysis" evidence="2">
    <location>
        <begin position="33"/>
        <end position="180"/>
    </location>
</feature>
<name>A0ABP7EEA1_9GAMM</name>
<dbReference type="NCBIfam" id="TIGR03804">
    <property type="entry name" value="para_beta_helix"/>
    <property type="match status" value="2"/>
</dbReference>
<dbReference type="SMART" id="SM00722">
    <property type="entry name" value="CASH"/>
    <property type="match status" value="2"/>
</dbReference>
<dbReference type="RefSeq" id="WP_344965259.1">
    <property type="nucleotide sequence ID" value="NZ_BAABDS010000039.1"/>
</dbReference>
<dbReference type="SUPFAM" id="SSF51126">
    <property type="entry name" value="Pectin lyase-like"/>
    <property type="match status" value="1"/>
</dbReference>
<dbReference type="InterPro" id="IPR011050">
    <property type="entry name" value="Pectin_lyase_fold/virulence"/>
</dbReference>
<keyword evidence="1" id="KW-0732">Signal</keyword>
<dbReference type="InterPro" id="IPR006626">
    <property type="entry name" value="PbH1"/>
</dbReference>
<dbReference type="InterPro" id="IPR022441">
    <property type="entry name" value="Para_beta_helix_rpt-2"/>
</dbReference>
<dbReference type="EMBL" id="BAABDS010000039">
    <property type="protein sequence ID" value="GAA3717159.1"/>
    <property type="molecule type" value="Genomic_DNA"/>
</dbReference>
<sequence>MNKGWLLSLLLLTWSAVAEVRLTPASVAGLASVAAGETVILEPGVYPALQVTQTLTLKGEAGAVIDAGGEGHGLYLAAPDVHVSDLAIRNWGADLGALDAGIFISGQASGAEVARVQLQGPGFGIWAESAQRLNIHHNDIEGDTSLRSQDRGNGIHLFDVGDSLVAGNRISRVRDGIYINYSHHNRLIGNRMSELRYGIHYMYSNNNDVTGNHTRQTRTGYALMQSRQLTVVNNTSEQDENYGILMNYITYSRITGNRVSEIRANSRLINPRGAEGKAMFAYQAVGNEINDNWLAHSDLGLHMTAGSEQNHIYGNALVGNRTQVRYVSNRPQEWSRDGRGNYWSDYLGWDLDQNGVGDIPHEPNDGMDRVLWQYPAARWLLNAPVVSLLRWIQQQFPVFRGPGVTDSYPLMALPNTMAEEKRDEHYSLAAGR</sequence>
<dbReference type="InterPro" id="IPR007742">
    <property type="entry name" value="NosD_dom"/>
</dbReference>
<organism evidence="3 4">
    <name type="scientific">Oceanisphaera sediminis</name>
    <dbReference type="NCBI Taxonomy" id="981381"/>
    <lineage>
        <taxon>Bacteria</taxon>
        <taxon>Pseudomonadati</taxon>
        <taxon>Pseudomonadota</taxon>
        <taxon>Gammaproteobacteria</taxon>
        <taxon>Aeromonadales</taxon>
        <taxon>Aeromonadaceae</taxon>
        <taxon>Oceanisphaera</taxon>
    </lineage>
</organism>
<feature type="chain" id="PRO_5046767402" evidence="1">
    <location>
        <begin position="19"/>
        <end position="432"/>
    </location>
</feature>
<protein>
    <submittedName>
        <fullName evidence="3">Nitrous oxide reductase family maturation protein NosD</fullName>
    </submittedName>
</protein>
<gene>
    <name evidence="3" type="ORF">GCM10022421_26330</name>
</gene>
<comment type="caution">
    <text evidence="3">The sequence shown here is derived from an EMBL/GenBank/DDBJ whole genome shotgun (WGS) entry which is preliminary data.</text>
</comment>
<evidence type="ECO:0000259" key="2">
    <source>
        <dbReference type="SMART" id="SM00722"/>
    </source>
</evidence>